<feature type="compositionally biased region" description="Polar residues" evidence="1">
    <location>
        <begin position="400"/>
        <end position="412"/>
    </location>
</feature>
<evidence type="ECO:0000313" key="2">
    <source>
        <dbReference type="EnsemblMetazoa" id="XP_022663088"/>
    </source>
</evidence>
<dbReference type="InParanoid" id="A0A7M7K8F3"/>
<dbReference type="GeneID" id="111251080"/>
<feature type="region of interest" description="Disordered" evidence="1">
    <location>
        <begin position="48"/>
        <end position="85"/>
    </location>
</feature>
<protein>
    <submittedName>
        <fullName evidence="2">Uncharacterized protein</fullName>
    </submittedName>
</protein>
<keyword evidence="3" id="KW-1185">Reference proteome</keyword>
<dbReference type="OrthoDB" id="10604460at2759"/>
<evidence type="ECO:0000256" key="1">
    <source>
        <dbReference type="SAM" id="MobiDB-lite"/>
    </source>
</evidence>
<proteinExistence type="predicted"/>
<reference evidence="2" key="1">
    <citation type="submission" date="2021-01" db="UniProtKB">
        <authorList>
            <consortium name="EnsemblMetazoa"/>
        </authorList>
    </citation>
    <scope>IDENTIFICATION</scope>
</reference>
<dbReference type="Proteomes" id="UP000594260">
    <property type="component" value="Unplaced"/>
</dbReference>
<name>A0A7M7K8F3_VARDE</name>
<dbReference type="AlphaFoldDB" id="A0A7M7K8F3"/>
<feature type="region of interest" description="Disordered" evidence="1">
    <location>
        <begin position="387"/>
        <end position="412"/>
    </location>
</feature>
<accession>A0A7M7K8F3</accession>
<dbReference type="EnsemblMetazoa" id="XM_022807353">
    <property type="protein sequence ID" value="XP_022663088"/>
    <property type="gene ID" value="LOC111251080"/>
</dbReference>
<dbReference type="KEGG" id="vde:111251080"/>
<dbReference type="RefSeq" id="XP_022663088.1">
    <property type="nucleotide sequence ID" value="XM_022807353.1"/>
</dbReference>
<sequence>MPNLLVEGQSMQSIVAVESLCIRNEDNNSGRMVIASVESLAADVPRADGIKVKSAGQNGNKTGHDSQTGRRRNTPAQSHAFSGPAAKGNRVWLAEVIELSDSDDEVCVTKVEAPKVAKPSHPIPKLSNTDSNLSLQSPVIRTNSCRPVPTAVRGASRPVASTPATTAALNDSIQIQPKVRPPIPPNTSCGVRPGLMPRSGAGMEIVYRNFFSPSEIRASHSRASVASASYSGRRGRPPLARAASLLHSIITQSTQTMTKNANVQNGRALHVLNGGHVQTERPGSNPRTISAPVVLADGKVRQTRPCIIQSPAQVERTAPRPRVALPDSSVPRYPTTPTSLRSGRYTPYMDSPANVIHVSNSTSRPIENPACVSATIQQKPYAVLSSTMDASTRGKPPRITVQSPRKASGISNRSGTLITHRRVTKKEVKNLHLDQIDALVMRYGSVVLKEITLDEIVAKGMGEWKIPKNIKITPRRFPPRQFKAPVALADQIVEISSDDDDDDDDNDAKWSPVRIKREKADSDGSMCPGSIKPQVSETAAPKERLMAGLGLVSKPEANRLRTVRPLKKDIVAVLKDRRTIKRYITCPLVSIVKADCIYKYVLAKRIMRPQAFRCTRQEPNRTTKQKKRRSKSTFLTKLRKKAKPDVRVESAVKNELISANSVVSDGGSDTEIDADFNQTSPLPQLRSSESLSKADIHAMSNINNRAELQKVIANSEAACIWTSFSTAQAQNNTWCPIVILRKINIDHMNTIEKCNALVRPTNSQEKRSFQGARPMERRCCHCRFSCLNMTSLREHFWDSHGIKLSD</sequence>
<organism evidence="2 3">
    <name type="scientific">Varroa destructor</name>
    <name type="common">Honeybee mite</name>
    <dbReference type="NCBI Taxonomy" id="109461"/>
    <lineage>
        <taxon>Eukaryota</taxon>
        <taxon>Metazoa</taxon>
        <taxon>Ecdysozoa</taxon>
        <taxon>Arthropoda</taxon>
        <taxon>Chelicerata</taxon>
        <taxon>Arachnida</taxon>
        <taxon>Acari</taxon>
        <taxon>Parasitiformes</taxon>
        <taxon>Mesostigmata</taxon>
        <taxon>Gamasina</taxon>
        <taxon>Dermanyssoidea</taxon>
        <taxon>Varroidae</taxon>
        <taxon>Varroa</taxon>
    </lineage>
</organism>
<feature type="region of interest" description="Disordered" evidence="1">
    <location>
        <begin position="313"/>
        <end position="347"/>
    </location>
</feature>
<evidence type="ECO:0000313" key="3">
    <source>
        <dbReference type="Proteomes" id="UP000594260"/>
    </source>
</evidence>